<dbReference type="PANTHER" id="PTHR46261">
    <property type="entry name" value="HIGH MOBILITY GROUP B PROTEIN 4-RELATED"/>
    <property type="match status" value="1"/>
</dbReference>
<organism evidence="7 8">
    <name type="scientific">Brassica campestris</name>
    <name type="common">Field mustard</name>
    <dbReference type="NCBI Taxonomy" id="3711"/>
    <lineage>
        <taxon>Eukaryota</taxon>
        <taxon>Viridiplantae</taxon>
        <taxon>Streptophyta</taxon>
        <taxon>Embryophyta</taxon>
        <taxon>Tracheophyta</taxon>
        <taxon>Spermatophyta</taxon>
        <taxon>Magnoliopsida</taxon>
        <taxon>eudicotyledons</taxon>
        <taxon>Gunneridae</taxon>
        <taxon>Pentapetalae</taxon>
        <taxon>rosids</taxon>
        <taxon>malvids</taxon>
        <taxon>Brassicales</taxon>
        <taxon>Brassicaceae</taxon>
        <taxon>Brassiceae</taxon>
        <taxon>Brassica</taxon>
    </lineage>
</organism>
<evidence type="ECO:0000256" key="3">
    <source>
        <dbReference type="ARBA" id="ARBA00023125"/>
    </source>
</evidence>
<dbReference type="PROSITE" id="PS50118">
    <property type="entry name" value="HMG_BOX_2"/>
    <property type="match status" value="1"/>
</dbReference>
<dbReference type="SUPFAM" id="SSF47095">
    <property type="entry name" value="HMG-box"/>
    <property type="match status" value="2"/>
</dbReference>
<dbReference type="GO" id="GO:0006325">
    <property type="term" value="P:chromatin organization"/>
    <property type="evidence" value="ECO:0007669"/>
    <property type="project" value="UniProtKB-ARBA"/>
</dbReference>
<dbReference type="EMBL" id="CM010636">
    <property type="protein sequence ID" value="RID46503.1"/>
    <property type="molecule type" value="Genomic_DNA"/>
</dbReference>
<keyword evidence="4 5" id="KW-0539">Nucleus</keyword>
<dbReference type="Gene3D" id="1.10.30.10">
    <property type="entry name" value="High mobility group box domain"/>
    <property type="match status" value="1"/>
</dbReference>
<protein>
    <recommendedName>
        <fullName evidence="6">HMG box domain-containing protein</fullName>
    </recommendedName>
</protein>
<dbReference type="GO" id="GO:0030527">
    <property type="term" value="F:structural constituent of chromatin"/>
    <property type="evidence" value="ECO:0007669"/>
    <property type="project" value="UniProtKB-ARBA"/>
</dbReference>
<evidence type="ECO:0000259" key="6">
    <source>
        <dbReference type="PROSITE" id="PS50118"/>
    </source>
</evidence>
<dbReference type="InterPro" id="IPR036910">
    <property type="entry name" value="HMG_box_dom_sf"/>
</dbReference>
<evidence type="ECO:0000256" key="2">
    <source>
        <dbReference type="ARBA" id="ARBA00008774"/>
    </source>
</evidence>
<feature type="domain" description="HMG box" evidence="6">
    <location>
        <begin position="234"/>
        <end position="297"/>
    </location>
</feature>
<reference evidence="7 8" key="1">
    <citation type="submission" date="2018-06" db="EMBL/GenBank/DDBJ databases">
        <title>WGS assembly of Brassica rapa FPsc.</title>
        <authorList>
            <person name="Bowman J."/>
            <person name="Kohchi T."/>
            <person name="Yamato K."/>
            <person name="Jenkins J."/>
            <person name="Shu S."/>
            <person name="Ishizaki K."/>
            <person name="Yamaoka S."/>
            <person name="Nishihama R."/>
            <person name="Nakamura Y."/>
            <person name="Berger F."/>
            <person name="Adam C."/>
            <person name="Aki S."/>
            <person name="Althoff F."/>
            <person name="Araki T."/>
            <person name="Arteaga-Vazquez M."/>
            <person name="Balasubrmanian S."/>
            <person name="Bauer D."/>
            <person name="Boehm C."/>
            <person name="Briginshaw L."/>
            <person name="Caballero-Perez J."/>
            <person name="Catarino B."/>
            <person name="Chen F."/>
            <person name="Chiyoda S."/>
            <person name="Chovatia M."/>
            <person name="Davies K."/>
            <person name="Delmans M."/>
            <person name="Demura T."/>
            <person name="Dierschke T."/>
            <person name="Dolan L."/>
            <person name="Dorantes-Acosta A."/>
            <person name="Eklund D."/>
            <person name="Florent S."/>
            <person name="Flores-Sandoval E."/>
            <person name="Fujiyama A."/>
            <person name="Fukuzawa H."/>
            <person name="Galik B."/>
            <person name="Grimanelli D."/>
            <person name="Grimwood J."/>
            <person name="Grossniklaus U."/>
            <person name="Hamada T."/>
            <person name="Haseloff J."/>
            <person name="Hetherington A."/>
            <person name="Higo A."/>
            <person name="Hirakawa Y."/>
            <person name="Hundley H."/>
            <person name="Ikeda Y."/>
            <person name="Inoue K."/>
            <person name="Inoue S."/>
            <person name="Ishida S."/>
            <person name="Jia Q."/>
            <person name="Kakita M."/>
            <person name="Kanazawa T."/>
            <person name="Kawai Y."/>
            <person name="Kawashima T."/>
            <person name="Kennedy M."/>
            <person name="Kinose K."/>
            <person name="Kinoshita T."/>
            <person name="Kohara Y."/>
            <person name="Koide E."/>
            <person name="Komatsu K."/>
            <person name="Kopischke S."/>
            <person name="Kubo M."/>
            <person name="Kyozuka J."/>
            <person name="Lagercrantz U."/>
            <person name="Lin S."/>
            <person name="Lindquist E."/>
            <person name="Lipzen A."/>
            <person name="Lu C."/>
            <person name="Luna E."/>
            <person name="Martienssen R."/>
            <person name="Minamino N."/>
            <person name="Mizutani M."/>
            <person name="Mizutani M."/>
            <person name="Mochizuki N."/>
            <person name="Monte I."/>
            <person name="Mosher R."/>
            <person name="Nagasaki H."/>
            <person name="Nakagami H."/>
            <person name="Naramoto S."/>
            <person name="Nishitani K."/>
            <person name="Ohtani M."/>
            <person name="Okamoto T."/>
            <person name="Okumura M."/>
            <person name="Phillips J."/>
            <person name="Pollak B."/>
            <person name="Reinders A."/>
            <person name="Roevekamp M."/>
            <person name="Sano R."/>
            <person name="Sawa S."/>
            <person name="Schmid M."/>
            <person name="Shirakawa M."/>
            <person name="Solano R."/>
            <person name="Spunde A."/>
            <person name="Suetsugu N."/>
            <person name="Sugano S."/>
            <person name="Sugiyama A."/>
            <person name="Sun R."/>
            <person name="Suzuki Y."/>
            <person name="Takenaka M."/>
            <person name="Takezawa D."/>
            <person name="Tomogane H."/>
            <person name="Tsuzuki M."/>
            <person name="Ueda T."/>
            <person name="Umeda M."/>
            <person name="Ward J."/>
            <person name="Watanabe Y."/>
            <person name="Yazaki K."/>
            <person name="Yokoyama R."/>
            <person name="Yoshitake Y."/>
            <person name="Yotsui I."/>
            <person name="Zachgo S."/>
            <person name="Schmutz J."/>
        </authorList>
    </citation>
    <scope>NUCLEOTIDE SEQUENCE [LARGE SCALE GENOMIC DNA]</scope>
    <source>
        <strain evidence="8">cv. B-3</strain>
    </source>
</reference>
<feature type="DNA-binding region" description="HMG box" evidence="5">
    <location>
        <begin position="234"/>
        <end position="297"/>
    </location>
</feature>
<keyword evidence="3 5" id="KW-0238">DNA-binding</keyword>
<name>A0A397Y9D4_BRACM</name>
<dbReference type="Proteomes" id="UP000264353">
    <property type="component" value="Chromosome A9"/>
</dbReference>
<gene>
    <name evidence="7" type="ORF">BRARA_I03158</name>
</gene>
<dbReference type="GO" id="GO:0003682">
    <property type="term" value="F:chromatin binding"/>
    <property type="evidence" value="ECO:0007669"/>
    <property type="project" value="UniProtKB-ARBA"/>
</dbReference>
<dbReference type="GO" id="GO:0003677">
    <property type="term" value="F:DNA binding"/>
    <property type="evidence" value="ECO:0007669"/>
    <property type="project" value="UniProtKB-UniRule"/>
</dbReference>
<proteinExistence type="inferred from homology"/>
<evidence type="ECO:0000256" key="5">
    <source>
        <dbReference type="PROSITE-ProRule" id="PRU00267"/>
    </source>
</evidence>
<dbReference type="PANTHER" id="PTHR46261:SF18">
    <property type="entry name" value="DNA-BINDING PROTEIN MNB1B"/>
    <property type="match status" value="1"/>
</dbReference>
<comment type="subcellular location">
    <subcellularLocation>
        <location evidence="1">Nucleus</location>
    </subcellularLocation>
</comment>
<sequence>MCLHLPFVRVVSTVEGVDATRIAEGGDDSTPISKFLLIIRAIGDYDFSNVSLSSPSIPRLPAPYLVFMEEFLKPYAKARRTKDRTLVAALTACGKKWTFMSKTDQEPFRLESAKRMDVYQKHRAVFDRLFYPMQPPSDGEFDDEPGQQIMSPFGIFVEYEVFLAGTRLTSFNGSFGKWNSMSAEDKAPFVTLSNDRMRVHQLVSIAFFAHLLDKYRDVNYHESSSDGSSEETEYFRPTNGLLVYLEEFLSEYEKDKKVLKKSSTLVFEELVQEWDMMTEEQRCPYHDKAKKLMNMYDHTVFATCVRISRSRLRNLR</sequence>
<dbReference type="InterPro" id="IPR031061">
    <property type="entry name" value="HMGB_plant"/>
</dbReference>
<evidence type="ECO:0000313" key="8">
    <source>
        <dbReference type="Proteomes" id="UP000264353"/>
    </source>
</evidence>
<evidence type="ECO:0000256" key="4">
    <source>
        <dbReference type="ARBA" id="ARBA00023242"/>
    </source>
</evidence>
<dbReference type="GO" id="GO:0005634">
    <property type="term" value="C:nucleus"/>
    <property type="evidence" value="ECO:0007669"/>
    <property type="project" value="UniProtKB-SubCell"/>
</dbReference>
<comment type="similarity">
    <text evidence="2">Belongs to the HMGB family.</text>
</comment>
<dbReference type="InterPro" id="IPR009071">
    <property type="entry name" value="HMG_box_dom"/>
</dbReference>
<accession>A0A397Y9D4</accession>
<evidence type="ECO:0000256" key="1">
    <source>
        <dbReference type="ARBA" id="ARBA00004123"/>
    </source>
</evidence>
<dbReference type="GO" id="GO:0000785">
    <property type="term" value="C:chromatin"/>
    <property type="evidence" value="ECO:0007669"/>
    <property type="project" value="UniProtKB-ARBA"/>
</dbReference>
<evidence type="ECO:0000313" key="7">
    <source>
        <dbReference type="EMBL" id="RID46503.1"/>
    </source>
</evidence>
<dbReference type="AlphaFoldDB" id="A0A397Y9D4"/>